<comment type="subcellular location">
    <subcellularLocation>
        <location evidence="1">Cell membrane</location>
        <topology evidence="1">Multi-pass membrane protein</topology>
    </subcellularLocation>
</comment>
<dbReference type="InterPro" id="IPR050250">
    <property type="entry name" value="Macrolide_Exporter_MacB"/>
</dbReference>
<keyword evidence="10" id="KW-1185">Reference proteome</keyword>
<keyword evidence="2" id="KW-1003">Cell membrane</keyword>
<feature type="transmembrane region" description="Helical" evidence="6">
    <location>
        <begin position="804"/>
        <end position="828"/>
    </location>
</feature>
<gene>
    <name evidence="9" type="ORF">ACFFGT_14865</name>
</gene>
<feature type="transmembrane region" description="Helical" evidence="6">
    <location>
        <begin position="137"/>
        <end position="157"/>
    </location>
</feature>
<dbReference type="PANTHER" id="PTHR30572:SF18">
    <property type="entry name" value="ABC-TYPE MACROLIDE FAMILY EXPORT SYSTEM PERMEASE COMPONENT 2"/>
    <property type="match status" value="1"/>
</dbReference>
<feature type="domain" description="ABC3 transporter permease C-terminal" evidence="7">
    <location>
        <begin position="807"/>
        <end position="920"/>
    </location>
</feature>
<dbReference type="Pfam" id="PF12704">
    <property type="entry name" value="MacB_PCD"/>
    <property type="match status" value="2"/>
</dbReference>
<feature type="transmembrane region" description="Helical" evidence="6">
    <location>
        <begin position="856"/>
        <end position="876"/>
    </location>
</feature>
<dbReference type="RefSeq" id="WP_377023319.1">
    <property type="nucleotide sequence ID" value="NZ_JBHLTS010000022.1"/>
</dbReference>
<feature type="transmembrane region" description="Helical" evidence="6">
    <location>
        <begin position="508"/>
        <end position="536"/>
    </location>
</feature>
<evidence type="ECO:0000313" key="10">
    <source>
        <dbReference type="Proteomes" id="UP001589828"/>
    </source>
</evidence>
<feature type="domain" description="ABC3 transporter permease C-terminal" evidence="7">
    <location>
        <begin position="425"/>
        <end position="538"/>
    </location>
</feature>
<evidence type="ECO:0000259" key="8">
    <source>
        <dbReference type="Pfam" id="PF12704"/>
    </source>
</evidence>
<accession>A0ABV6L7P1</accession>
<evidence type="ECO:0000256" key="1">
    <source>
        <dbReference type="ARBA" id="ARBA00004651"/>
    </source>
</evidence>
<dbReference type="Proteomes" id="UP001589828">
    <property type="component" value="Unassembled WGS sequence"/>
</dbReference>
<reference evidence="9 10" key="1">
    <citation type="submission" date="2024-09" db="EMBL/GenBank/DDBJ databases">
        <authorList>
            <person name="Sun Q."/>
            <person name="Mori K."/>
        </authorList>
    </citation>
    <scope>NUCLEOTIDE SEQUENCE [LARGE SCALE GENOMIC DNA]</scope>
    <source>
        <strain evidence="9 10">NCAIM B.02415</strain>
    </source>
</reference>
<feature type="domain" description="MacB-like periplasmic core" evidence="8">
    <location>
        <begin position="571"/>
        <end position="762"/>
    </location>
</feature>
<keyword evidence="5 6" id="KW-0472">Membrane</keyword>
<dbReference type="InterPro" id="IPR003838">
    <property type="entry name" value="ABC3_permease_C"/>
</dbReference>
<dbReference type="EMBL" id="JBHLTS010000022">
    <property type="protein sequence ID" value="MFC0515499.1"/>
    <property type="molecule type" value="Genomic_DNA"/>
</dbReference>
<feature type="transmembrane region" description="Helical" evidence="6">
    <location>
        <begin position="888"/>
        <end position="908"/>
    </location>
</feature>
<dbReference type="PANTHER" id="PTHR30572">
    <property type="entry name" value="MEMBRANE COMPONENT OF TRANSPORTER-RELATED"/>
    <property type="match status" value="1"/>
</dbReference>
<evidence type="ECO:0000313" key="9">
    <source>
        <dbReference type="EMBL" id="MFC0515499.1"/>
    </source>
</evidence>
<organism evidence="9 10">
    <name type="scientific">Mucilaginibacter angelicae</name>
    <dbReference type="NCBI Taxonomy" id="869718"/>
    <lineage>
        <taxon>Bacteria</taxon>
        <taxon>Pseudomonadati</taxon>
        <taxon>Bacteroidota</taxon>
        <taxon>Sphingobacteriia</taxon>
        <taxon>Sphingobacteriales</taxon>
        <taxon>Sphingobacteriaceae</taxon>
        <taxon>Mucilaginibacter</taxon>
    </lineage>
</organism>
<evidence type="ECO:0000256" key="4">
    <source>
        <dbReference type="ARBA" id="ARBA00022989"/>
    </source>
</evidence>
<evidence type="ECO:0000259" key="7">
    <source>
        <dbReference type="Pfam" id="PF02687"/>
    </source>
</evidence>
<comment type="caution">
    <text evidence="9">The sequence shown here is derived from an EMBL/GenBank/DDBJ whole genome shotgun (WGS) entry which is preliminary data.</text>
</comment>
<feature type="transmembrane region" description="Helical" evidence="6">
    <location>
        <begin position="557"/>
        <end position="581"/>
    </location>
</feature>
<protein>
    <submittedName>
        <fullName evidence="9">ABC transporter permease</fullName>
    </submittedName>
</protein>
<feature type="transmembrane region" description="Helical" evidence="6">
    <location>
        <begin position="475"/>
        <end position="496"/>
    </location>
</feature>
<evidence type="ECO:0000256" key="3">
    <source>
        <dbReference type="ARBA" id="ARBA00022692"/>
    </source>
</evidence>
<sequence>MNLDDHVWNLASKKLANEASDKELRELNALLAENPELHSQLKLMSKWWDDGEEKPKNDSSALFNRIQARIKDIEGTGPSGVTAGEQPLTKPVNVREANHNSTKKLKQYSPFLNRTAMIKNYLKIALRQLRKQKMYTAIKIGGFAFSIAACLLIALYIRDELSFDKSYPNANNIYRLIGDYHDGNLHEKGVDWPSVMGKVIKQDFPEVEKSGRLMPNSLFWGAGSNELKRADQADNTHEEGFAYADQGLIDILNIPMVYGDARRALTEPLSMVISKSKADKYFPGQNPVGKVMFLNNNKTKPFKIAAVMQDMPHNSHLHDFKFLITLAGVEFWNGEQATWDANNYHIYMVLKPGTNIPAFEKKVSNNILKNYYIPNMTRNGDKRASKVMDVFSMKVQNIQDINLRSYDIHDGMSHGDMRFIWLFGAVAGFILVIACINFINLSTAKSANRAKEVGLRKVVGSQRSGLIQQFLSESLLYSFFSFVLGLILAWILLPYFNTLASKTLSMPWAQWWLVPVVLASAFLIGIIAGIYPAFYLSGFKPADVLKGKLSTGSKSSVLRNALVVFQFTTSIILIISTVVIYNQMQFILNKKVGFEKDQVVMIQGTNTLDNQVKTFKSELVKLPTVKSASISDFLPVSGTKRNGNEFRNEGKEKEEIGIGGQFWDIDQDYLQTLGIKLVAGRNFNPDMKTDSQAVIINQTMAKKLGLKNPIGKKIVNYGPGKTIIGVVQDFNFESMRDGIEPMVLHLGASESIVSVKIKAGDVKNALAQITTTWKQFAPNQPIRYTFMDERFASMYADVQRMGRIFTSFAVLAIIIACLGLFALAAFMAEQRSKEIGIRKVLGATIGNITTMLSMNFVKLVFIAIVIATPIAYYAMTKWLQDFTYRVPLSWWMFALAGVAAIMIALATVSYQSIKAALMNPVKSLKTE</sequence>
<keyword evidence="4 6" id="KW-1133">Transmembrane helix</keyword>
<dbReference type="Pfam" id="PF02687">
    <property type="entry name" value="FtsX"/>
    <property type="match status" value="2"/>
</dbReference>
<feature type="transmembrane region" description="Helical" evidence="6">
    <location>
        <begin position="419"/>
        <end position="441"/>
    </location>
</feature>
<dbReference type="InterPro" id="IPR025857">
    <property type="entry name" value="MacB_PCD"/>
</dbReference>
<feature type="domain" description="MacB-like periplasmic core" evidence="8">
    <location>
        <begin position="136"/>
        <end position="364"/>
    </location>
</feature>
<name>A0ABV6L7P1_9SPHI</name>
<evidence type="ECO:0000256" key="6">
    <source>
        <dbReference type="SAM" id="Phobius"/>
    </source>
</evidence>
<keyword evidence="3 6" id="KW-0812">Transmembrane</keyword>
<evidence type="ECO:0000256" key="2">
    <source>
        <dbReference type="ARBA" id="ARBA00022475"/>
    </source>
</evidence>
<evidence type="ECO:0000256" key="5">
    <source>
        <dbReference type="ARBA" id="ARBA00023136"/>
    </source>
</evidence>
<proteinExistence type="predicted"/>